<keyword evidence="4" id="KW-1185">Reference proteome</keyword>
<dbReference type="PANTHER" id="PTHR35176">
    <property type="entry name" value="HEME OXYGENASE HI_0854-RELATED"/>
    <property type="match status" value="1"/>
</dbReference>
<dbReference type="GO" id="GO:0016627">
    <property type="term" value="F:oxidoreductase activity, acting on the CH-CH group of donors"/>
    <property type="evidence" value="ECO:0007669"/>
    <property type="project" value="TreeGrafter"/>
</dbReference>
<dbReference type="InterPro" id="IPR012349">
    <property type="entry name" value="Split_barrel_FMN-bd"/>
</dbReference>
<dbReference type="RefSeq" id="WP_091669494.1">
    <property type="nucleotide sequence ID" value="NZ_FOKG01000001.1"/>
</dbReference>
<dbReference type="Gene3D" id="2.30.110.10">
    <property type="entry name" value="Electron Transport, Fmn-binding Protein, Chain A"/>
    <property type="match status" value="1"/>
</dbReference>
<dbReference type="NCBIfam" id="TIGR04023">
    <property type="entry name" value="PPOX_MSMEG_5819"/>
    <property type="match status" value="1"/>
</dbReference>
<keyword evidence="1" id="KW-0560">Oxidoreductase</keyword>
<evidence type="ECO:0000256" key="1">
    <source>
        <dbReference type="ARBA" id="ARBA00023002"/>
    </source>
</evidence>
<dbReference type="Pfam" id="PF01243">
    <property type="entry name" value="PNPOx_N"/>
    <property type="match status" value="1"/>
</dbReference>
<dbReference type="AlphaFoldDB" id="A0A1I0V9X8"/>
<dbReference type="PANTHER" id="PTHR35176:SF6">
    <property type="entry name" value="HEME OXYGENASE HI_0854-RELATED"/>
    <property type="match status" value="1"/>
</dbReference>
<feature type="domain" description="Pyridoxamine 5'-phosphate oxidase N-terminal" evidence="2">
    <location>
        <begin position="6"/>
        <end position="96"/>
    </location>
</feature>
<evidence type="ECO:0000313" key="3">
    <source>
        <dbReference type="EMBL" id="SFA73199.1"/>
    </source>
</evidence>
<reference evidence="4" key="1">
    <citation type="submission" date="2016-10" db="EMBL/GenBank/DDBJ databases">
        <authorList>
            <person name="Varghese N."/>
            <person name="Submissions S."/>
        </authorList>
    </citation>
    <scope>NUCLEOTIDE SEQUENCE [LARGE SCALE GENOMIC DNA]</scope>
    <source>
        <strain evidence="4">CGMCC 4.3568</strain>
    </source>
</reference>
<dbReference type="SUPFAM" id="SSF50475">
    <property type="entry name" value="FMN-binding split barrel"/>
    <property type="match status" value="1"/>
</dbReference>
<accession>A0A1I0V9X8</accession>
<dbReference type="Proteomes" id="UP000243799">
    <property type="component" value="Unassembled WGS sequence"/>
</dbReference>
<gene>
    <name evidence="3" type="ORF">SAMN05216266_101109</name>
</gene>
<evidence type="ECO:0000313" key="4">
    <source>
        <dbReference type="Proteomes" id="UP000243799"/>
    </source>
</evidence>
<dbReference type="GO" id="GO:0070967">
    <property type="term" value="F:coenzyme F420 binding"/>
    <property type="evidence" value="ECO:0007669"/>
    <property type="project" value="TreeGrafter"/>
</dbReference>
<evidence type="ECO:0000259" key="2">
    <source>
        <dbReference type="Pfam" id="PF01243"/>
    </source>
</evidence>
<dbReference type="InterPro" id="IPR024031">
    <property type="entry name" value="MSMEG_5819/OxyR"/>
</dbReference>
<dbReference type="OrthoDB" id="3693562at2"/>
<protein>
    <submittedName>
        <fullName evidence="3">Pyridoxamine 5'-phosphate oxidase family protein</fullName>
    </submittedName>
</protein>
<dbReference type="InterPro" id="IPR052019">
    <property type="entry name" value="F420H2_bilvrd_red/Heme_oxyg"/>
</dbReference>
<dbReference type="InterPro" id="IPR011576">
    <property type="entry name" value="Pyridox_Oxase_N"/>
</dbReference>
<dbReference type="EMBL" id="FOKG01000001">
    <property type="protein sequence ID" value="SFA73199.1"/>
    <property type="molecule type" value="Genomic_DNA"/>
</dbReference>
<proteinExistence type="predicted"/>
<organism evidence="3 4">
    <name type="scientific">Amycolatopsis marina</name>
    <dbReference type="NCBI Taxonomy" id="490629"/>
    <lineage>
        <taxon>Bacteria</taxon>
        <taxon>Bacillati</taxon>
        <taxon>Actinomycetota</taxon>
        <taxon>Actinomycetes</taxon>
        <taxon>Pseudonocardiales</taxon>
        <taxon>Pseudonocardiaceae</taxon>
        <taxon>Amycolatopsis</taxon>
    </lineage>
</organism>
<name>A0A1I0V9X8_9PSEU</name>
<dbReference type="STRING" id="490629.SAMN05216266_101109"/>
<sequence length="138" mass="15248">MTFTKEEIDYLKSQRLGRLATAQPDGTLQVSPVGFGLNEETGTIDIGGYNMAASRKFRNVADNGRVAFVVDDLASVDPWRVRCLEIRGYAEAIEQPTDSSGNFRGPVIRIHPQRVISFGIDDLDTEPHKLVANKRDVG</sequence>
<dbReference type="GO" id="GO:0005829">
    <property type="term" value="C:cytosol"/>
    <property type="evidence" value="ECO:0007669"/>
    <property type="project" value="TreeGrafter"/>
</dbReference>